<protein>
    <submittedName>
        <fullName evidence="1">Uncharacterized protein</fullName>
    </submittedName>
</protein>
<comment type="caution">
    <text evidence="1">The sequence shown here is derived from an EMBL/GenBank/DDBJ whole genome shotgun (WGS) entry which is preliminary data.</text>
</comment>
<proteinExistence type="predicted"/>
<evidence type="ECO:0000313" key="1">
    <source>
        <dbReference type="EMBL" id="MPM46582.1"/>
    </source>
</evidence>
<reference evidence="1" key="1">
    <citation type="submission" date="2019-08" db="EMBL/GenBank/DDBJ databases">
        <authorList>
            <person name="Kucharzyk K."/>
            <person name="Murdoch R.W."/>
            <person name="Higgins S."/>
            <person name="Loffler F."/>
        </authorList>
    </citation>
    <scope>NUCLEOTIDE SEQUENCE</scope>
</reference>
<dbReference type="EMBL" id="VSSQ01011336">
    <property type="protein sequence ID" value="MPM46582.1"/>
    <property type="molecule type" value="Genomic_DNA"/>
</dbReference>
<name>A0A645A0L5_9ZZZZ</name>
<dbReference type="AlphaFoldDB" id="A0A645A0L5"/>
<sequence length="103" mass="11288">MIAETACGIVEIKHIDVIRLKMEADQFQHLANGLTSVVLLDQHLQAGLGHLFILGQLGLLGDIDHAGHDITQPADMIVHRLHQHDMIGAVGMLDPRRIAFPGF</sequence>
<organism evidence="1">
    <name type="scientific">bioreactor metagenome</name>
    <dbReference type="NCBI Taxonomy" id="1076179"/>
    <lineage>
        <taxon>unclassified sequences</taxon>
        <taxon>metagenomes</taxon>
        <taxon>ecological metagenomes</taxon>
    </lineage>
</organism>
<accession>A0A645A0L5</accession>
<gene>
    <name evidence="1" type="ORF">SDC9_93286</name>
</gene>